<keyword evidence="2" id="KW-1185">Reference proteome</keyword>
<sequence>KKKWRSHNATTARVEEEEAIVAAGGLARRNSLMLCVVLGYSLRLWSTHRNGEMVEVRKRKRERGKRGSEDGEIVEVKGREGKEMDKAYWPLIG</sequence>
<proteinExistence type="predicted"/>
<reference evidence="1 2" key="1">
    <citation type="journal article" date="2023" name="Plants (Basel)">
        <title>Bridging the Gap: Combining Genomics and Transcriptomics Approaches to Understand Stylosanthes scabra, an Orphan Legume from the Brazilian Caatinga.</title>
        <authorList>
            <person name="Ferreira-Neto J.R.C."/>
            <person name="da Silva M.D."/>
            <person name="Binneck E."/>
            <person name="de Melo N.F."/>
            <person name="da Silva R.H."/>
            <person name="de Melo A.L.T.M."/>
            <person name="Pandolfi V."/>
            <person name="Bustamante F.O."/>
            <person name="Brasileiro-Vidal A.C."/>
            <person name="Benko-Iseppon A.M."/>
        </authorList>
    </citation>
    <scope>NUCLEOTIDE SEQUENCE [LARGE SCALE GENOMIC DNA]</scope>
    <source>
        <tissue evidence="1">Leaves</tissue>
    </source>
</reference>
<feature type="non-terminal residue" evidence="1">
    <location>
        <position position="1"/>
    </location>
</feature>
<dbReference type="EMBL" id="JASCZI010271918">
    <property type="protein sequence ID" value="MED6217570.1"/>
    <property type="molecule type" value="Genomic_DNA"/>
</dbReference>
<comment type="caution">
    <text evidence="1">The sequence shown here is derived from an EMBL/GenBank/DDBJ whole genome shotgun (WGS) entry which is preliminary data.</text>
</comment>
<evidence type="ECO:0000313" key="2">
    <source>
        <dbReference type="Proteomes" id="UP001341840"/>
    </source>
</evidence>
<evidence type="ECO:0000313" key="1">
    <source>
        <dbReference type="EMBL" id="MED6217570.1"/>
    </source>
</evidence>
<dbReference type="Proteomes" id="UP001341840">
    <property type="component" value="Unassembled WGS sequence"/>
</dbReference>
<protein>
    <submittedName>
        <fullName evidence="1">Uncharacterized protein</fullName>
    </submittedName>
</protein>
<gene>
    <name evidence="1" type="ORF">PIB30_018963</name>
</gene>
<name>A0ABU6Z4Q0_9FABA</name>
<accession>A0ABU6Z4Q0</accession>
<organism evidence="1 2">
    <name type="scientific">Stylosanthes scabra</name>
    <dbReference type="NCBI Taxonomy" id="79078"/>
    <lineage>
        <taxon>Eukaryota</taxon>
        <taxon>Viridiplantae</taxon>
        <taxon>Streptophyta</taxon>
        <taxon>Embryophyta</taxon>
        <taxon>Tracheophyta</taxon>
        <taxon>Spermatophyta</taxon>
        <taxon>Magnoliopsida</taxon>
        <taxon>eudicotyledons</taxon>
        <taxon>Gunneridae</taxon>
        <taxon>Pentapetalae</taxon>
        <taxon>rosids</taxon>
        <taxon>fabids</taxon>
        <taxon>Fabales</taxon>
        <taxon>Fabaceae</taxon>
        <taxon>Papilionoideae</taxon>
        <taxon>50 kb inversion clade</taxon>
        <taxon>dalbergioids sensu lato</taxon>
        <taxon>Dalbergieae</taxon>
        <taxon>Pterocarpus clade</taxon>
        <taxon>Stylosanthes</taxon>
    </lineage>
</organism>